<accession>A0A6N8FDI5</accession>
<organism evidence="2 3">
    <name type="scientific">Ornithinibacillus caprae</name>
    <dbReference type="NCBI Taxonomy" id="2678566"/>
    <lineage>
        <taxon>Bacteria</taxon>
        <taxon>Bacillati</taxon>
        <taxon>Bacillota</taxon>
        <taxon>Bacilli</taxon>
        <taxon>Bacillales</taxon>
        <taxon>Bacillaceae</taxon>
        <taxon>Ornithinibacillus</taxon>
    </lineage>
</organism>
<dbReference type="Gene3D" id="1.10.10.1390">
    <property type="entry name" value="ATP-dependent DNA helicase RecQ"/>
    <property type="match status" value="1"/>
</dbReference>
<name>A0A6N8FDI5_9BACI</name>
<gene>
    <name evidence="2" type="ORF">GMD78_02345</name>
</gene>
<protein>
    <recommendedName>
        <fullName evidence="1">Helicase Helix-turn-helix domain-containing protein</fullName>
    </recommendedName>
</protein>
<proteinExistence type="predicted"/>
<feature type="domain" description="Helicase Helix-turn-helix" evidence="1">
    <location>
        <begin position="274"/>
        <end position="362"/>
    </location>
</feature>
<dbReference type="EMBL" id="WOCA01000001">
    <property type="protein sequence ID" value="MUK87241.1"/>
    <property type="molecule type" value="Genomic_DNA"/>
</dbReference>
<dbReference type="Pfam" id="PF14493">
    <property type="entry name" value="HTH_40"/>
    <property type="match status" value="1"/>
</dbReference>
<evidence type="ECO:0000259" key="1">
    <source>
        <dbReference type="Pfam" id="PF14493"/>
    </source>
</evidence>
<dbReference type="AlphaFoldDB" id="A0A6N8FDI5"/>
<evidence type="ECO:0000313" key="3">
    <source>
        <dbReference type="Proteomes" id="UP000469125"/>
    </source>
</evidence>
<comment type="caution">
    <text evidence="2">The sequence shown here is derived from an EMBL/GenBank/DDBJ whole genome shotgun (WGS) entry which is preliminary data.</text>
</comment>
<sequence length="375" mass="44081">MILIERKHASYNGRGVCKLYIDSLILKSGLHMQGERTLSGIFHLLKGKKSIQTIHDARLFHLENFYGIHPTLRKDSFNLTIRVLIKSNYIVLESNHKELFYVTEMGRKWLEQQEEKIPFTYYKGLTYHGVSNVFFERLLLFIQTFANSKMKNFSFIPIVDKESITQWVKYIYKKTKATEQIILSDLYHELSYVLNQFKTTEASLFVDRITSYNYYGLSIEQLTQKYDMSVEDVRLLFEAIIHRILTIVETNKNRFRILPVFLKDISTQHFITNTAKATHQLLLKQYSIEQIAEIRGLKINTIHDHLVEISLYDRFFPIRTYVDQQTESEILAAIANLNSMKLKDIKDAVSDDISYFQIRLVLSQSQIFSKMGEIK</sequence>
<reference evidence="2 3" key="1">
    <citation type="submission" date="2019-11" db="EMBL/GenBank/DDBJ databases">
        <authorList>
            <person name="Li X."/>
        </authorList>
    </citation>
    <scope>NUCLEOTIDE SEQUENCE [LARGE SCALE GENOMIC DNA]</scope>
    <source>
        <strain evidence="2 3">L9</strain>
    </source>
</reference>
<dbReference type="InterPro" id="IPR008308">
    <property type="entry name" value="YpbB-like"/>
</dbReference>
<evidence type="ECO:0000313" key="2">
    <source>
        <dbReference type="EMBL" id="MUK87241.1"/>
    </source>
</evidence>
<dbReference type="PIRSF" id="PIRSF021350">
    <property type="entry name" value="UCP021350"/>
    <property type="match status" value="1"/>
</dbReference>
<dbReference type="Proteomes" id="UP000469125">
    <property type="component" value="Unassembled WGS sequence"/>
</dbReference>
<keyword evidence="3" id="KW-1185">Reference proteome</keyword>
<dbReference type="InterPro" id="IPR029491">
    <property type="entry name" value="Helicase_HTH"/>
</dbReference>